<evidence type="ECO:0000313" key="1">
    <source>
        <dbReference type="EMBL" id="AFZ22389.1"/>
    </source>
</evidence>
<organism evidence="1 2">
    <name type="scientific">Allocoleopsis franciscana PCC 7113</name>
    <dbReference type="NCBI Taxonomy" id="1173027"/>
    <lineage>
        <taxon>Bacteria</taxon>
        <taxon>Bacillati</taxon>
        <taxon>Cyanobacteriota</taxon>
        <taxon>Cyanophyceae</taxon>
        <taxon>Coleofasciculales</taxon>
        <taxon>Coleofasciculaceae</taxon>
        <taxon>Allocoleopsis</taxon>
        <taxon>Allocoleopsis franciscana</taxon>
    </lineage>
</organism>
<proteinExistence type="predicted"/>
<dbReference type="KEGG" id="mic:Mic7113_6832"/>
<dbReference type="Proteomes" id="UP000010471">
    <property type="component" value="Plasmid pMIC7113.08"/>
</dbReference>
<geneLocation type="plasmid" evidence="1 2">
    <name>pMIC7113.08</name>
</geneLocation>
<dbReference type="AlphaFoldDB" id="K9WRI0"/>
<sequence>MPWWSINPRTEPAERKEAAWALFSSPSEYEDEEPNLPVFSTRATALADAYNNAENLGLDLNSLRTIPYLDDWDDEDA</sequence>
<dbReference type="EMBL" id="CP003638">
    <property type="protein sequence ID" value="AFZ22389.1"/>
    <property type="molecule type" value="Genomic_DNA"/>
</dbReference>
<keyword evidence="2" id="KW-1185">Reference proteome</keyword>
<accession>K9WRI0</accession>
<keyword evidence="1" id="KW-0614">Plasmid</keyword>
<name>K9WRI0_9CYAN</name>
<evidence type="ECO:0000313" key="2">
    <source>
        <dbReference type="Proteomes" id="UP000010471"/>
    </source>
</evidence>
<reference evidence="1 2" key="1">
    <citation type="submission" date="2012-06" db="EMBL/GenBank/DDBJ databases">
        <title>Finished plasmid 8 of genome of Microcoleus sp. PCC 7113.</title>
        <authorList>
            <consortium name="US DOE Joint Genome Institute"/>
            <person name="Gugger M."/>
            <person name="Coursin T."/>
            <person name="Rippka R."/>
            <person name="Tandeau De Marsac N."/>
            <person name="Huntemann M."/>
            <person name="Wei C.-L."/>
            <person name="Han J."/>
            <person name="Detter J.C."/>
            <person name="Han C."/>
            <person name="Tapia R."/>
            <person name="Chen A."/>
            <person name="Kyrpides N."/>
            <person name="Mavromatis K."/>
            <person name="Markowitz V."/>
            <person name="Szeto E."/>
            <person name="Ivanova N."/>
            <person name="Pagani I."/>
            <person name="Pati A."/>
            <person name="Goodwin L."/>
            <person name="Nordberg H.P."/>
            <person name="Cantor M.N."/>
            <person name="Hua S.X."/>
            <person name="Woyke T."/>
            <person name="Kerfeld C.A."/>
        </authorList>
    </citation>
    <scope>NUCLEOTIDE SEQUENCE [LARGE SCALE GENOMIC DNA]</scope>
    <source>
        <strain evidence="1 2">PCC 7113</strain>
        <plasmid evidence="1 2">pMIC7113.08</plasmid>
    </source>
</reference>
<gene>
    <name evidence="1" type="ORF">Mic7113_6832</name>
</gene>
<protein>
    <submittedName>
        <fullName evidence="1">Uncharacterized protein</fullName>
    </submittedName>
</protein>
<dbReference type="RefSeq" id="WP_015186379.1">
    <property type="nucleotide sequence ID" value="NC_019743.1"/>
</dbReference>
<dbReference type="HOGENOM" id="CLU_2634142_0_0_3"/>